<name>A0AAD6V3S3_9AGAR</name>
<comment type="caution">
    <text evidence="2">The sequence shown here is derived from an EMBL/GenBank/DDBJ whole genome shotgun (WGS) entry which is preliminary data.</text>
</comment>
<sequence length="665" mass="72349">MEARRPVGVRSCTTRSSAARSPVPVHITVTGCTVISKGEPALPATRARSTTHSTLHVHARAQLTARAAKTLRLRLIRTPVPRLQHARASRKSRRSLPTVRARNVQIHDRRPPPAVHRLCKHSAARTPRLPPALPTLRAPAPAPAAPLAAPPFPARASRMLHAGPGHARSCRPLPAAPPYPLLNRSPLRWLPLQYERAARAIAQEPGTHRPLLVARYPHPAACIRCPHSPPASCCSRLPGAHARCPRPSPASATTRINRPPPAARRRNISQRTLPARCTRPAPGPATPPAVSLHSAHRAAFHLHSAPPSTARPPNACSSEATNDDVGRMKARARALRARPNHTRLPLAARRPLSAARFPPLAGRFRLLASRFPYSRPPPTPHASRCPLPGHRFPPPTPHAARAPHKIRRPRRFSLNPRCIHRFLLARRFRHVCLAIHRPLPDACRSPLAARFVYTSHTATLQSARRTTLHAARVAQDPPRPDDPNPIADARCPPHAGTCTRARHASPAALHPCPPLALTDAFARAFRRKLTRSPHAPAVRCPPPAGGPVAHGPQLAVRAPRPVTRSCCPPLTARSSPASRKAPARRTRSLPAARRSLSAARHPQLASWLSPPTARCPQYGPESSNTQPRACPLTSSRISAARRPPPTACANLKQCRRARRIMPLEP</sequence>
<feature type="compositionally biased region" description="Polar residues" evidence="1">
    <location>
        <begin position="620"/>
        <end position="637"/>
    </location>
</feature>
<dbReference type="EMBL" id="JARJCW010000082">
    <property type="protein sequence ID" value="KAJ7196686.1"/>
    <property type="molecule type" value="Genomic_DNA"/>
</dbReference>
<protein>
    <submittedName>
        <fullName evidence="2">Uncharacterized protein</fullName>
    </submittedName>
</protein>
<gene>
    <name evidence="2" type="ORF">GGX14DRAFT_574753</name>
</gene>
<feature type="region of interest" description="Disordered" evidence="1">
    <location>
        <begin position="82"/>
        <end position="101"/>
    </location>
</feature>
<feature type="region of interest" description="Disordered" evidence="1">
    <location>
        <begin position="532"/>
        <end position="646"/>
    </location>
</feature>
<organism evidence="2 3">
    <name type="scientific">Mycena pura</name>
    <dbReference type="NCBI Taxonomy" id="153505"/>
    <lineage>
        <taxon>Eukaryota</taxon>
        <taxon>Fungi</taxon>
        <taxon>Dikarya</taxon>
        <taxon>Basidiomycota</taxon>
        <taxon>Agaricomycotina</taxon>
        <taxon>Agaricomycetes</taxon>
        <taxon>Agaricomycetidae</taxon>
        <taxon>Agaricales</taxon>
        <taxon>Marasmiineae</taxon>
        <taxon>Mycenaceae</taxon>
        <taxon>Mycena</taxon>
    </lineage>
</organism>
<feature type="compositionally biased region" description="Basic residues" evidence="1">
    <location>
        <begin position="84"/>
        <end position="94"/>
    </location>
</feature>
<accession>A0AAD6V3S3</accession>
<keyword evidence="3" id="KW-1185">Reference proteome</keyword>
<evidence type="ECO:0000313" key="2">
    <source>
        <dbReference type="EMBL" id="KAJ7196686.1"/>
    </source>
</evidence>
<reference evidence="2" key="1">
    <citation type="submission" date="2023-03" db="EMBL/GenBank/DDBJ databases">
        <title>Massive genome expansion in bonnet fungi (Mycena s.s.) driven by repeated elements and novel gene families across ecological guilds.</title>
        <authorList>
            <consortium name="Lawrence Berkeley National Laboratory"/>
            <person name="Harder C.B."/>
            <person name="Miyauchi S."/>
            <person name="Viragh M."/>
            <person name="Kuo A."/>
            <person name="Thoen E."/>
            <person name="Andreopoulos B."/>
            <person name="Lu D."/>
            <person name="Skrede I."/>
            <person name="Drula E."/>
            <person name="Henrissat B."/>
            <person name="Morin E."/>
            <person name="Kohler A."/>
            <person name="Barry K."/>
            <person name="LaButti K."/>
            <person name="Morin E."/>
            <person name="Salamov A."/>
            <person name="Lipzen A."/>
            <person name="Mereny Z."/>
            <person name="Hegedus B."/>
            <person name="Baldrian P."/>
            <person name="Stursova M."/>
            <person name="Weitz H."/>
            <person name="Taylor A."/>
            <person name="Grigoriev I.V."/>
            <person name="Nagy L.G."/>
            <person name="Martin F."/>
            <person name="Kauserud H."/>
        </authorList>
    </citation>
    <scope>NUCLEOTIDE SEQUENCE</scope>
    <source>
        <strain evidence="2">9144</strain>
    </source>
</reference>
<feature type="compositionally biased region" description="Low complexity" evidence="1">
    <location>
        <begin position="571"/>
        <end position="580"/>
    </location>
</feature>
<dbReference type="AlphaFoldDB" id="A0AAD6V3S3"/>
<dbReference type="Proteomes" id="UP001219525">
    <property type="component" value="Unassembled WGS sequence"/>
</dbReference>
<feature type="compositionally biased region" description="Low complexity" evidence="1">
    <location>
        <begin position="588"/>
        <end position="600"/>
    </location>
</feature>
<evidence type="ECO:0000256" key="1">
    <source>
        <dbReference type="SAM" id="MobiDB-lite"/>
    </source>
</evidence>
<evidence type="ECO:0000313" key="3">
    <source>
        <dbReference type="Proteomes" id="UP001219525"/>
    </source>
</evidence>
<proteinExistence type="predicted"/>
<feature type="region of interest" description="Disordered" evidence="1">
    <location>
        <begin position="472"/>
        <end position="491"/>
    </location>
</feature>
<dbReference type="PROSITE" id="PS51257">
    <property type="entry name" value="PROKAR_LIPOPROTEIN"/>
    <property type="match status" value="1"/>
</dbReference>
<feature type="region of interest" description="Disordered" evidence="1">
    <location>
        <begin position="243"/>
        <end position="326"/>
    </location>
</feature>